<dbReference type="STRING" id="1265820.PCORN_14684"/>
<sequence length="192" mass="21464">MSKQINKTVLIMNFETESKSYQAFSEIKTLHAERKIHGEQMAVVEHDHNHKINAKDFLDFTGGDKNMKGSLIGMLVGILGGPLGVLLGWITGAIIGSSQDAKEIRDAMNVFEKTLETIPEDQTGVILIAEEEHNEYINELVNNKLGGRVVRMDENLVAREINQAQQAENDAKKSAKKGWFNKKRKTNMKSPS</sequence>
<keyword evidence="2" id="KW-0812">Transmembrane</keyword>
<proteinExistence type="predicted"/>
<evidence type="ECO:0000256" key="1">
    <source>
        <dbReference type="SAM" id="MobiDB-lite"/>
    </source>
</evidence>
<reference evidence="3 4" key="1">
    <citation type="journal article" date="2014" name="Int. J. Syst. Evol. Microbiol.">
        <title>Listeria floridensis sp. nov., Listeria aquatica sp. nov., Listeria cornellensis sp. nov., Listeria riparia sp. nov. and Listeria grandensis sp. nov., from agricultural and natural environments.</title>
        <authorList>
            <person name="den Bakker H.C."/>
            <person name="Warchocki S."/>
            <person name="Wright E.M."/>
            <person name="Allred A.F."/>
            <person name="Ahlstrom C."/>
            <person name="Manuel C.S."/>
            <person name="Stasiewicz M.J."/>
            <person name="Burrell A."/>
            <person name="Roof S."/>
            <person name="Strawn L."/>
            <person name="Fortes E.D."/>
            <person name="Nightingale K.K."/>
            <person name="Kephart D."/>
            <person name="Wiedmann M."/>
        </authorList>
    </citation>
    <scope>NUCLEOTIDE SEQUENCE [LARGE SCALE GENOMIC DNA]</scope>
    <source>
        <strain evidence="4">FSL F6-969</strain>
    </source>
</reference>
<keyword evidence="2" id="KW-1133">Transmembrane helix</keyword>
<dbReference type="RefSeq" id="WP_036081273.1">
    <property type="nucleotide sequence ID" value="NZ_AODE01000031.1"/>
</dbReference>
<organism evidence="3 4">
    <name type="scientific">Listeria cornellensis FSL F6-0969</name>
    <dbReference type="NCBI Taxonomy" id="1265820"/>
    <lineage>
        <taxon>Bacteria</taxon>
        <taxon>Bacillati</taxon>
        <taxon>Bacillota</taxon>
        <taxon>Bacilli</taxon>
        <taxon>Bacillales</taxon>
        <taxon>Listeriaceae</taxon>
        <taxon>Listeria</taxon>
    </lineage>
</organism>
<dbReference type="Pfam" id="PF06897">
    <property type="entry name" value="DUF1269"/>
    <property type="match status" value="1"/>
</dbReference>
<gene>
    <name evidence="3" type="ORF">PCORN_14684</name>
</gene>
<feature type="region of interest" description="Disordered" evidence="1">
    <location>
        <begin position="164"/>
        <end position="192"/>
    </location>
</feature>
<protein>
    <recommendedName>
        <fullName evidence="5">DUF1269 domain-containing protein</fullName>
    </recommendedName>
</protein>
<evidence type="ECO:0000313" key="4">
    <source>
        <dbReference type="Proteomes" id="UP000019254"/>
    </source>
</evidence>
<dbReference type="OrthoDB" id="2365131at2"/>
<dbReference type="EMBL" id="AODE01000031">
    <property type="protein sequence ID" value="EUJ26429.1"/>
    <property type="molecule type" value="Genomic_DNA"/>
</dbReference>
<feature type="transmembrane region" description="Helical" evidence="2">
    <location>
        <begin position="71"/>
        <end position="95"/>
    </location>
</feature>
<keyword evidence="2" id="KW-0472">Membrane</keyword>
<name>W7BH87_9LIST</name>
<feature type="compositionally biased region" description="Basic residues" evidence="1">
    <location>
        <begin position="174"/>
        <end position="192"/>
    </location>
</feature>
<evidence type="ECO:0000256" key="2">
    <source>
        <dbReference type="SAM" id="Phobius"/>
    </source>
</evidence>
<comment type="caution">
    <text evidence="3">The sequence shown here is derived from an EMBL/GenBank/DDBJ whole genome shotgun (WGS) entry which is preliminary data.</text>
</comment>
<evidence type="ECO:0000313" key="3">
    <source>
        <dbReference type="EMBL" id="EUJ26429.1"/>
    </source>
</evidence>
<accession>W7BH87</accession>
<keyword evidence="4" id="KW-1185">Reference proteome</keyword>
<dbReference type="Proteomes" id="UP000019254">
    <property type="component" value="Unassembled WGS sequence"/>
</dbReference>
<dbReference type="AlphaFoldDB" id="W7BH87"/>
<evidence type="ECO:0008006" key="5">
    <source>
        <dbReference type="Google" id="ProtNLM"/>
    </source>
</evidence>
<dbReference type="PATRIC" id="fig|1265820.5.peg.2902"/>
<dbReference type="InterPro" id="IPR009200">
    <property type="entry name" value="DUF1269_membrane"/>
</dbReference>